<dbReference type="AlphaFoldDB" id="A0A0F7SV73"/>
<evidence type="ECO:0000256" key="2">
    <source>
        <dbReference type="ARBA" id="ARBA00022679"/>
    </source>
</evidence>
<dbReference type="EMBL" id="LN483332">
    <property type="protein sequence ID" value="CED85436.1"/>
    <property type="molecule type" value="Genomic_DNA"/>
</dbReference>
<sequence>MFGLMSLRSPLKLIPLIFLSLFAFHFLLSALHQGYADTASGLIAGSKSSDGKYGSGGVKPHPSTWRDLESAAGNVTRSGEKVNAAFVILARNSDLWSLADSIKQMERAFNHWANYPYVFLNEEPFSEEFKQYTQGLTKARCSYGLIEPDHWRQPSWINEEKASAAREEMIKKKVIYGHSVPYRNMCRFNSGFFYRHPLLANVDYYWRIEPGVKFFCDLPYDPFLVMKQKKAVYGFTLSLLEYIETIPTLWQATMEFMKSRPDLKVEGNAEAFLSDDGGAHYNLCHFWSNFELGDLNFWRSEPYQAYFDFLDAKGGFYYERWGDAPVHSIGAALFAKKEQILWFSDIGYRHEPFQHCPQGEEHTRGKCSCNPKDNFDWEWYSCTKRFTNLS</sequence>
<name>A0A0F7SV73_PHARH</name>
<dbReference type="FunFam" id="3.90.550.10:FF:000051">
    <property type="entry name" value="Alpha-1,2-mannosyltransferase (Ktr4)"/>
    <property type="match status" value="1"/>
</dbReference>
<dbReference type="Gene3D" id="3.90.550.10">
    <property type="entry name" value="Spore Coat Polysaccharide Biosynthesis Protein SpsA, Chain A"/>
    <property type="match status" value="1"/>
</dbReference>
<dbReference type="Pfam" id="PF01793">
    <property type="entry name" value="Glyco_transf_15"/>
    <property type="match status" value="1"/>
</dbReference>
<dbReference type="GO" id="GO:0000032">
    <property type="term" value="P:cell wall mannoprotein biosynthetic process"/>
    <property type="evidence" value="ECO:0007669"/>
    <property type="project" value="TreeGrafter"/>
</dbReference>
<dbReference type="GO" id="GO:0005794">
    <property type="term" value="C:Golgi apparatus"/>
    <property type="evidence" value="ECO:0007669"/>
    <property type="project" value="TreeGrafter"/>
</dbReference>
<proteinExistence type="inferred from homology"/>
<evidence type="ECO:0000256" key="1">
    <source>
        <dbReference type="ARBA" id="ARBA00007677"/>
    </source>
</evidence>
<dbReference type="GO" id="GO:0000026">
    <property type="term" value="F:alpha-1,2-mannosyltransferase activity"/>
    <property type="evidence" value="ECO:0007669"/>
    <property type="project" value="TreeGrafter"/>
</dbReference>
<evidence type="ECO:0000256" key="3">
    <source>
        <dbReference type="PIRSR" id="PIRSR018153-1"/>
    </source>
</evidence>
<dbReference type="InterPro" id="IPR002685">
    <property type="entry name" value="Glyco_trans_15"/>
</dbReference>
<keyword evidence="2 4" id="KW-0808">Transferase</keyword>
<dbReference type="PANTHER" id="PTHR31121:SF6">
    <property type="entry name" value="ALPHA-1,2 MANNOSYLTRANSFERASE KTR1"/>
    <property type="match status" value="1"/>
</dbReference>
<dbReference type="SUPFAM" id="SSF53448">
    <property type="entry name" value="Nucleotide-diphospho-sugar transferases"/>
    <property type="match status" value="1"/>
</dbReference>
<protein>
    <submittedName>
        <fullName evidence="4">Glycosyltransferase family 15 protein</fullName>
    </submittedName>
</protein>
<dbReference type="PANTHER" id="PTHR31121">
    <property type="entry name" value="ALPHA-1,2 MANNOSYLTRANSFERASE KTR1"/>
    <property type="match status" value="1"/>
</dbReference>
<dbReference type="PIRSF" id="PIRSF018153">
    <property type="entry name" value="Glyco_trans_15"/>
    <property type="match status" value="1"/>
</dbReference>
<dbReference type="InterPro" id="IPR029044">
    <property type="entry name" value="Nucleotide-diphossugar_trans"/>
</dbReference>
<dbReference type="GO" id="GO:0006487">
    <property type="term" value="P:protein N-linked glycosylation"/>
    <property type="evidence" value="ECO:0007669"/>
    <property type="project" value="TreeGrafter"/>
</dbReference>
<accession>A0A0F7SV73</accession>
<feature type="active site" description="Nucleophile" evidence="3">
    <location>
        <position position="291"/>
    </location>
</feature>
<dbReference type="GO" id="GO:0016020">
    <property type="term" value="C:membrane"/>
    <property type="evidence" value="ECO:0007669"/>
    <property type="project" value="InterPro"/>
</dbReference>
<organism evidence="4">
    <name type="scientific">Phaffia rhodozyma</name>
    <name type="common">Yeast</name>
    <name type="synonym">Xanthophyllomyces dendrorhous</name>
    <dbReference type="NCBI Taxonomy" id="264483"/>
    <lineage>
        <taxon>Eukaryota</taxon>
        <taxon>Fungi</taxon>
        <taxon>Dikarya</taxon>
        <taxon>Basidiomycota</taxon>
        <taxon>Agaricomycotina</taxon>
        <taxon>Tremellomycetes</taxon>
        <taxon>Cystofilobasidiales</taxon>
        <taxon>Mrakiaceae</taxon>
        <taxon>Phaffia</taxon>
    </lineage>
</organism>
<reference evidence="4" key="1">
    <citation type="submission" date="2014-08" db="EMBL/GenBank/DDBJ databases">
        <authorList>
            <person name="Sharma Rahul"/>
            <person name="Thines Marco"/>
        </authorList>
    </citation>
    <scope>NUCLEOTIDE SEQUENCE</scope>
</reference>
<comment type="similarity">
    <text evidence="1">Belongs to the glycosyltransferase 15 family.</text>
</comment>
<evidence type="ECO:0000313" key="4">
    <source>
        <dbReference type="EMBL" id="CED85436.1"/>
    </source>
</evidence>